<dbReference type="EMBL" id="ACEB01000016">
    <property type="protein sequence ID" value="EEG27448.1"/>
    <property type="molecule type" value="Genomic_DNA"/>
</dbReference>
<gene>
    <name evidence="1" type="ORF">CORMATOL_00973</name>
</gene>
<proteinExistence type="predicted"/>
<accession>C0E1W9</accession>
<reference evidence="1 2" key="1">
    <citation type="submission" date="2009-01" db="EMBL/GenBank/DDBJ databases">
        <authorList>
            <person name="Fulton L."/>
            <person name="Clifton S."/>
            <person name="Chinwalla A.T."/>
            <person name="Mitreva M."/>
            <person name="Sodergren E."/>
            <person name="Weinstock G."/>
            <person name="Clifton S."/>
            <person name="Dooling D.J."/>
            <person name="Fulton B."/>
            <person name="Minx P."/>
            <person name="Pepin K.H."/>
            <person name="Johnson M."/>
            <person name="Bhonagiri V."/>
            <person name="Nash W.E."/>
            <person name="Mardis E.R."/>
            <person name="Wilson R.K."/>
        </authorList>
    </citation>
    <scope>NUCLEOTIDE SEQUENCE [LARGE SCALE GENOMIC DNA]</scope>
    <source>
        <strain evidence="1 2">ATCC 33806</strain>
    </source>
</reference>
<evidence type="ECO:0008006" key="3">
    <source>
        <dbReference type="Google" id="ProtNLM"/>
    </source>
</evidence>
<dbReference type="RefSeq" id="WP_005520464.1">
    <property type="nucleotide sequence ID" value="NZ_EQ973328.1"/>
</dbReference>
<dbReference type="HOGENOM" id="CLU_1945140_0_0_11"/>
<sequence>MQTIKRLFIIITEGETERAYFMMDIFKLQRNSNVRVKVICEKSKDGSDPKPVLSSMKNKLESLKQTDELRSGDSAWLVLDDDDSQSEEFQALDAWAAERHDRFIAYTKPQFEWLLLLHYRDGNSDSDKK</sequence>
<evidence type="ECO:0000313" key="2">
    <source>
        <dbReference type="Proteomes" id="UP000006247"/>
    </source>
</evidence>
<comment type="caution">
    <text evidence="1">The sequence shown here is derived from an EMBL/GenBank/DDBJ whole genome shotgun (WGS) entry which is preliminary data.</text>
</comment>
<organism evidence="1 2">
    <name type="scientific">Corynebacterium matruchotii ATCC 33806</name>
    <dbReference type="NCBI Taxonomy" id="566549"/>
    <lineage>
        <taxon>Bacteria</taxon>
        <taxon>Bacillati</taxon>
        <taxon>Actinomycetota</taxon>
        <taxon>Actinomycetes</taxon>
        <taxon>Mycobacteriales</taxon>
        <taxon>Corynebacteriaceae</taxon>
        <taxon>Corynebacterium</taxon>
    </lineage>
</organism>
<name>C0E1W9_9CORY</name>
<dbReference type="AlphaFoldDB" id="C0E1W9"/>
<dbReference type="Proteomes" id="UP000006247">
    <property type="component" value="Unassembled WGS sequence"/>
</dbReference>
<dbReference type="Pfam" id="PF13707">
    <property type="entry name" value="RloB"/>
    <property type="match status" value="1"/>
</dbReference>
<dbReference type="InterPro" id="IPR025591">
    <property type="entry name" value="RloB"/>
</dbReference>
<evidence type="ECO:0000313" key="1">
    <source>
        <dbReference type="EMBL" id="EEG27448.1"/>
    </source>
</evidence>
<protein>
    <recommendedName>
        <fullName evidence="3">RloB-like protein</fullName>
    </recommendedName>
</protein>